<dbReference type="InterPro" id="IPR045851">
    <property type="entry name" value="AMP-bd_C_sf"/>
</dbReference>
<accession>B8I976</accession>
<feature type="domain" description="B12-binding" evidence="5">
    <location>
        <begin position="953"/>
        <end position="1097"/>
    </location>
</feature>
<dbReference type="InterPro" id="IPR014729">
    <property type="entry name" value="Rossmann-like_a/b/a_fold"/>
</dbReference>
<dbReference type="SFLD" id="SFLDG01082">
    <property type="entry name" value="B12-binding_domain_containing"/>
    <property type="match status" value="1"/>
</dbReference>
<dbReference type="InterPro" id="IPR007197">
    <property type="entry name" value="rSAM"/>
</dbReference>
<dbReference type="GO" id="GO:0016874">
    <property type="term" value="F:ligase activity"/>
    <property type="evidence" value="ECO:0007669"/>
    <property type="project" value="UniProtKB-KW"/>
</dbReference>
<dbReference type="InterPro" id="IPR036736">
    <property type="entry name" value="ACP-like_sf"/>
</dbReference>
<dbReference type="Gene3D" id="3.40.50.280">
    <property type="entry name" value="Cobalamin-binding domain"/>
    <property type="match status" value="1"/>
</dbReference>
<dbReference type="PANTHER" id="PTHR45527:SF1">
    <property type="entry name" value="FATTY ACID SYNTHASE"/>
    <property type="match status" value="1"/>
</dbReference>
<dbReference type="GO" id="GO:0031177">
    <property type="term" value="F:phosphopantetheine binding"/>
    <property type="evidence" value="ECO:0007669"/>
    <property type="project" value="InterPro"/>
</dbReference>
<dbReference type="Pfam" id="PF00501">
    <property type="entry name" value="AMP-binding"/>
    <property type="match status" value="2"/>
</dbReference>
<dbReference type="Proteomes" id="UP000001349">
    <property type="component" value="Chromosome"/>
</dbReference>
<dbReference type="STRING" id="394503.Ccel_0974"/>
<name>B8I976_RUMCH</name>
<comment type="cofactor">
    <cofactor evidence="1">
        <name>pantetheine 4'-phosphate</name>
        <dbReference type="ChEBI" id="CHEBI:47942"/>
    </cofactor>
</comment>
<keyword evidence="7" id="KW-0436">Ligase</keyword>
<dbReference type="SFLD" id="SFLDS00029">
    <property type="entry name" value="Radical_SAM"/>
    <property type="match status" value="1"/>
</dbReference>
<dbReference type="SUPFAM" id="SSF56801">
    <property type="entry name" value="Acetyl-CoA synthetase-like"/>
    <property type="match status" value="2"/>
</dbReference>
<evidence type="ECO:0000259" key="5">
    <source>
        <dbReference type="PROSITE" id="PS51332"/>
    </source>
</evidence>
<dbReference type="PANTHER" id="PTHR45527">
    <property type="entry name" value="NONRIBOSOMAL PEPTIDE SYNTHETASE"/>
    <property type="match status" value="1"/>
</dbReference>
<dbReference type="SUPFAM" id="SSF52242">
    <property type="entry name" value="Cobalamin (vitamin B12)-binding domain"/>
    <property type="match status" value="1"/>
</dbReference>
<dbReference type="Gene3D" id="3.30.559.10">
    <property type="entry name" value="Chloramphenicol acetyltransferase-like domain"/>
    <property type="match status" value="1"/>
</dbReference>
<dbReference type="eggNOG" id="COG1020">
    <property type="taxonomic scope" value="Bacteria"/>
</dbReference>
<protein>
    <submittedName>
        <fullName evidence="7">AMP-dependent synthetase and ligase</fullName>
    </submittedName>
</protein>
<dbReference type="PROSITE" id="PS00455">
    <property type="entry name" value="AMP_BINDING"/>
    <property type="match status" value="1"/>
</dbReference>
<dbReference type="EMBL" id="CP001348">
    <property type="protein sequence ID" value="ACL75336.1"/>
    <property type="molecule type" value="Genomic_DNA"/>
</dbReference>
<dbReference type="KEGG" id="cce:Ccel_0974"/>
<dbReference type="SUPFAM" id="SSF52402">
    <property type="entry name" value="Adenine nucleotide alpha hydrolases-like"/>
    <property type="match status" value="1"/>
</dbReference>
<evidence type="ECO:0000256" key="2">
    <source>
        <dbReference type="ARBA" id="ARBA00022450"/>
    </source>
</evidence>
<evidence type="ECO:0000259" key="4">
    <source>
        <dbReference type="PROSITE" id="PS50075"/>
    </source>
</evidence>
<evidence type="ECO:0000313" key="7">
    <source>
        <dbReference type="EMBL" id="ACL75336.1"/>
    </source>
</evidence>
<dbReference type="GO" id="GO:0005829">
    <property type="term" value="C:cytosol"/>
    <property type="evidence" value="ECO:0007669"/>
    <property type="project" value="TreeGrafter"/>
</dbReference>
<dbReference type="InterPro" id="IPR020845">
    <property type="entry name" value="AMP-binding_CS"/>
</dbReference>
<evidence type="ECO:0000256" key="1">
    <source>
        <dbReference type="ARBA" id="ARBA00001957"/>
    </source>
</evidence>
<evidence type="ECO:0000256" key="3">
    <source>
        <dbReference type="ARBA" id="ARBA00022553"/>
    </source>
</evidence>
<keyword evidence="2" id="KW-0596">Phosphopantetheine</keyword>
<dbReference type="Pfam" id="PF00550">
    <property type="entry name" value="PP-binding"/>
    <property type="match status" value="1"/>
</dbReference>
<dbReference type="RefSeq" id="WP_015924493.1">
    <property type="nucleotide sequence ID" value="NC_011898.1"/>
</dbReference>
<dbReference type="Gene3D" id="3.40.50.620">
    <property type="entry name" value="HUPs"/>
    <property type="match status" value="1"/>
</dbReference>
<dbReference type="InterPro" id="IPR042099">
    <property type="entry name" value="ANL_N_sf"/>
</dbReference>
<dbReference type="OrthoDB" id="9765680at2"/>
<dbReference type="Gene3D" id="3.40.50.12780">
    <property type="entry name" value="N-terminal domain of ligase-like"/>
    <property type="match status" value="1"/>
</dbReference>
<dbReference type="GO" id="GO:0031419">
    <property type="term" value="F:cobalamin binding"/>
    <property type="evidence" value="ECO:0007669"/>
    <property type="project" value="InterPro"/>
</dbReference>
<proteinExistence type="predicted"/>
<dbReference type="Gene3D" id="3.40.50.980">
    <property type="match status" value="2"/>
</dbReference>
<dbReference type="InterPro" id="IPR009081">
    <property type="entry name" value="PP-bd_ACP"/>
</dbReference>
<dbReference type="CDD" id="cd05930">
    <property type="entry name" value="A_NRPS"/>
    <property type="match status" value="1"/>
</dbReference>
<dbReference type="Gene3D" id="3.30.559.30">
    <property type="entry name" value="Nonribosomal peptide synthetase, condensation domain"/>
    <property type="match status" value="2"/>
</dbReference>
<dbReference type="HOGENOM" id="CLU_000022_0_8_9"/>
<dbReference type="Gene3D" id="3.30.300.30">
    <property type="match status" value="2"/>
</dbReference>
<dbReference type="InterPro" id="IPR000873">
    <property type="entry name" value="AMP-dep_synth/lig_dom"/>
</dbReference>
<feature type="domain" description="Radical SAM core" evidence="6">
    <location>
        <begin position="628"/>
        <end position="856"/>
    </location>
</feature>
<dbReference type="CDD" id="cd01335">
    <property type="entry name" value="Radical_SAM"/>
    <property type="match status" value="1"/>
</dbReference>
<organism evidence="7 8">
    <name type="scientific">Ruminiclostridium cellulolyticum (strain ATCC 35319 / DSM 5812 / JCM 6584 / H10)</name>
    <name type="common">Clostridium cellulolyticum</name>
    <dbReference type="NCBI Taxonomy" id="394503"/>
    <lineage>
        <taxon>Bacteria</taxon>
        <taxon>Bacillati</taxon>
        <taxon>Bacillota</taxon>
        <taxon>Clostridia</taxon>
        <taxon>Eubacteriales</taxon>
        <taxon>Oscillospiraceae</taxon>
        <taxon>Ruminiclostridium</taxon>
    </lineage>
</organism>
<dbReference type="InterPro" id="IPR023404">
    <property type="entry name" value="rSAM_horseshoe"/>
</dbReference>
<dbReference type="PROSITE" id="PS51332">
    <property type="entry name" value="B12_BINDING"/>
    <property type="match status" value="1"/>
</dbReference>
<evidence type="ECO:0000259" key="6">
    <source>
        <dbReference type="PROSITE" id="PS51918"/>
    </source>
</evidence>
<keyword evidence="3" id="KW-0597">Phosphoprotein</keyword>
<dbReference type="SUPFAM" id="SSF52777">
    <property type="entry name" value="CoA-dependent acyltransferases"/>
    <property type="match status" value="3"/>
</dbReference>
<dbReference type="SUPFAM" id="SSF102114">
    <property type="entry name" value="Radical SAM enzymes"/>
    <property type="match status" value="1"/>
</dbReference>
<dbReference type="InterPro" id="IPR023213">
    <property type="entry name" value="CAT-like_dom_sf"/>
</dbReference>
<dbReference type="InterPro" id="IPR020806">
    <property type="entry name" value="PKS_PP-bd"/>
</dbReference>
<dbReference type="SUPFAM" id="SSF47336">
    <property type="entry name" value="ACP-like"/>
    <property type="match status" value="1"/>
</dbReference>
<gene>
    <name evidence="7" type="ordered locus">Ccel_0974</name>
</gene>
<dbReference type="InterPro" id="IPR036724">
    <property type="entry name" value="Cobalamin-bd_sf"/>
</dbReference>
<keyword evidence="8" id="KW-1185">Reference proteome</keyword>
<dbReference type="GO" id="GO:0043041">
    <property type="term" value="P:amino acid activation for nonribosomal peptide biosynthetic process"/>
    <property type="evidence" value="ECO:0007669"/>
    <property type="project" value="TreeGrafter"/>
</dbReference>
<dbReference type="SMART" id="SM00729">
    <property type="entry name" value="Elp3"/>
    <property type="match status" value="1"/>
</dbReference>
<dbReference type="Gene3D" id="1.10.1200.10">
    <property type="entry name" value="ACP-like"/>
    <property type="match status" value="1"/>
</dbReference>
<dbReference type="GO" id="GO:0008610">
    <property type="term" value="P:lipid biosynthetic process"/>
    <property type="evidence" value="ECO:0007669"/>
    <property type="project" value="UniProtKB-ARBA"/>
</dbReference>
<dbReference type="InterPro" id="IPR058240">
    <property type="entry name" value="rSAM_sf"/>
</dbReference>
<feature type="domain" description="Carrier" evidence="4">
    <location>
        <begin position="1862"/>
        <end position="1937"/>
    </location>
</feature>
<dbReference type="Gene3D" id="2.30.38.10">
    <property type="entry name" value="Luciferase, Domain 3"/>
    <property type="match status" value="1"/>
</dbReference>
<dbReference type="SMART" id="SM00823">
    <property type="entry name" value="PKS_PP"/>
    <property type="match status" value="1"/>
</dbReference>
<dbReference type="PROSITE" id="PS50075">
    <property type="entry name" value="CARRIER"/>
    <property type="match status" value="1"/>
</dbReference>
<dbReference type="InterPro" id="IPR006158">
    <property type="entry name" value="Cobalamin-bd"/>
</dbReference>
<reference evidence="7 8" key="1">
    <citation type="submission" date="2009-01" db="EMBL/GenBank/DDBJ databases">
        <title>Complete sequence of Clostridium cellulolyticum H10.</title>
        <authorList>
            <consortium name="US DOE Joint Genome Institute"/>
            <person name="Lucas S."/>
            <person name="Copeland A."/>
            <person name="Lapidus A."/>
            <person name="Glavina del Rio T."/>
            <person name="Dalin E."/>
            <person name="Tice H."/>
            <person name="Bruce D."/>
            <person name="Goodwin L."/>
            <person name="Pitluck S."/>
            <person name="Chertkov O."/>
            <person name="Saunders E."/>
            <person name="Brettin T."/>
            <person name="Detter J.C."/>
            <person name="Han C."/>
            <person name="Larimer F."/>
            <person name="Land M."/>
            <person name="Hauser L."/>
            <person name="Kyrpides N."/>
            <person name="Ivanova N."/>
            <person name="Zhou J."/>
            <person name="Richardson P."/>
        </authorList>
    </citation>
    <scope>NUCLEOTIDE SEQUENCE [LARGE SCALE GENOMIC DNA]</scope>
    <source>
        <strain evidence="8">ATCC 35319 / DSM 5812 / JCM 6584 / H10</strain>
    </source>
</reference>
<dbReference type="Gene3D" id="3.80.30.20">
    <property type="entry name" value="tm_1862 like domain"/>
    <property type="match status" value="1"/>
</dbReference>
<dbReference type="PROSITE" id="PS51918">
    <property type="entry name" value="RADICAL_SAM"/>
    <property type="match status" value="1"/>
</dbReference>
<sequence length="2142" mass="245258">MGNSNKISRQNVEDMLPLTPIQEGMLFYYLTEQNNGLYFEQISLRLTGDIDIQKVYEAWRFVISSNEMLRTVYRWKNLDKPMQIVQKNCEIPIREYDFSINNDEDKEKLVEDLKQKDLKEKIDISSEPFRISLYKLSKNEYEMIISSYHIVYDGWSNGIILKEFMEAYKAYYSGSQPVKTVKNKYKEFIKWSLKQDTNKQEEYWKEYLRDFVTKTPLPADNKKSGNPDMAKNFITILPDELGERIRSYARERNITLATLLYCAWGILLQKYADTRDVVFGTTVSGRTPEIEGVDEIVGLFINTLPLRVKVNEGERVSDLLNRLDNDLKHRAEFEHTPLTTVNSCSAVESKEGLFDSIVVIENYPLEKGLTDNGDGLEIKLSSIFEMTNYDITVVISTFEEIGLRFIYDDRLFKEDKIESITNHFKNILSNIVENEDITVLAINMLSEEELKHILFDFNNKGLEYPINKTIHQLFEEQAEKTPDRIAAVLEDKSITYRNLNERANQLGASLSKKGLGVGDVVGVMLERSIDMLISLLAILKTGSAYLPIDTGTPAERVLYMLRDSGAKMVITSSTAMKDITFTSMQGFEANEDIQIVLTGARGHIKEFDALPIPDRSLIDLTKYKGKIGMASINNCISVQTTRGCPYMCLYCHKIWSKHHVRRSAQNIYDEIEYYYKNGITNFAVIDDCFNLDMQNSSEVFKLIIKNKIKIQIFFPNGLRGDILTPDYIDLMVEAGTRGINLSLETASPRLQKLLMKNLDLNKFKQVVNYIAQKHPEVILEMATMHGFPTETEEEAMMTLNFIKDIKWLHFPYIHILKIFPNTEMEEFALANGISKEDIVKSKDRAFHELPETLPFPKSFTRKYQASFMNDYFLSKERLKKVLPVQLMVLDEEALVQKYNAYLPAEIKNVSDIVKFAKLDDFEIPERGVEKNQEGCTLFDIPPAVRQRKPKAMKILFLDLSQHFSSHSMLYKVAEQPIGHIYLLTYLKQQFGEKIDGRIYKSGNDFDSYKELKELVEDFQPDLIGIRTLTYFREFFHETVSLLRQWGIDAPVIAGGPYASSDYDTILKDENISLTIQGEGEYTLEEIVSKMLVNNFKLPSAEELRSIKGIAFAEHQQNYQNKSREVILLDEMGDSLDSENTCNLNIGRNSIVSSTYENSLAYVMYTSGSTGKPKGVMIGHRQVNNCIFWMQDEFKLSQDAVIVQRTNLTFDPSVWEIFWPLYIGAKVKLITAEQAKDAGYLLDLMAKDNEITMMYCPASLVTGMTYMLNARDNKPRLRLPWLLIGAEPIGVETVKDFYRCFEGNIVNTYGPTECTINNTYYHIHRDDELKIVPIGRPVANNKIYILSKDLQAVPINVTGEIFIAGDSVGIGYINNPEKTMQYFIENPFEVGKLYKTGDVGRWLENGCIEILGRVDEQVKIRGYRIEPGDIQAAMLEYNDVKESVVIVRDSKKKKTETKVCKLCGLTDEYPGVNISDDGVCDICQNISVYKGYADKYFKGLEQLDKLIKEKNKDKQSKYDCLLLYSGGRGAANALYHLVDMGYNVLTITYDNGYFTKSDIENIKRITTKLGIDNIVLTHKNTDKILKESCKHASTVCRGCFHISSSLAAEYAYKNNIKVVVGATLSRGQILDNKLYMFYRQGISDVEQLEKELLNVQKSARDMDKDIFDHMEIDVIEEGTVYDTVKFVDFYRFCDMTNQEIIDYLSNRDEYWKTRKDYAIYSTNCPIKQVGDRLHLIEKGYHYYGAATSWEKRIGHISLDNLKQDLNCNVSEKGCKNFLDKIQYEIKNSNDKLDSKYICAYYTADKDIEMGKLKEHLEKFLPSYMLPSYFVQVDSIPLTSNGKLDKDALPVPNVTISSGVDYVAPENEVEEKLAEVWQKVLGMDKIGTNDNFFEIGGNSILLIQLQTQIERIYPGKVSITDLFAYTTVSKLAELIETCKGSNVKNIQLEQIFLPDDFFIEAGGKEGAVFKFNIMGEILEKLKQLSKDNNIGLYEVMLSVYIYVLSEISGLKKVTIQTDFGSGSGLYQLEADLSQITGFEDLFKLINTKKKTLHKDEAYQPDEIKAQSIPREKNSVIPLIYSEKSLIEGIKSSELFDIAFGIDESDNDVTIACEYRRGKFRKDKIKELVNRYAQLLDVIADSCKV</sequence>
<dbReference type="Pfam" id="PF00668">
    <property type="entry name" value="Condensation"/>
    <property type="match status" value="1"/>
</dbReference>
<dbReference type="GO" id="GO:0044550">
    <property type="term" value="P:secondary metabolite biosynthetic process"/>
    <property type="evidence" value="ECO:0007669"/>
    <property type="project" value="TreeGrafter"/>
</dbReference>
<dbReference type="Pfam" id="PF04055">
    <property type="entry name" value="Radical_SAM"/>
    <property type="match status" value="1"/>
</dbReference>
<dbReference type="GO" id="GO:0051536">
    <property type="term" value="F:iron-sulfur cluster binding"/>
    <property type="evidence" value="ECO:0007669"/>
    <property type="project" value="InterPro"/>
</dbReference>
<dbReference type="InterPro" id="IPR006638">
    <property type="entry name" value="Elp3/MiaA/NifB-like_rSAM"/>
</dbReference>
<evidence type="ECO:0000313" key="8">
    <source>
        <dbReference type="Proteomes" id="UP000001349"/>
    </source>
</evidence>
<dbReference type="FunFam" id="1.10.1200.10:FF:000005">
    <property type="entry name" value="Nonribosomal peptide synthetase 1"/>
    <property type="match status" value="1"/>
</dbReference>
<dbReference type="InterPro" id="IPR001242">
    <property type="entry name" value="Condensation_dom"/>
</dbReference>
<dbReference type="GO" id="GO:0046872">
    <property type="term" value="F:metal ion binding"/>
    <property type="evidence" value="ECO:0007669"/>
    <property type="project" value="InterPro"/>
</dbReference>